<evidence type="ECO:0000313" key="2">
    <source>
        <dbReference type="Proteomes" id="UP001152649"/>
    </source>
</evidence>
<reference evidence="1" key="1">
    <citation type="submission" date="2021-07" db="EMBL/GenBank/DDBJ databases">
        <authorList>
            <person name="Branca A.L. A."/>
        </authorList>
    </citation>
    <scope>NUCLEOTIDE SEQUENCE</scope>
</reference>
<evidence type="ECO:0000313" key="1">
    <source>
        <dbReference type="EMBL" id="CAG8267916.1"/>
    </source>
</evidence>
<keyword evidence="2" id="KW-1185">Reference proteome</keyword>
<sequence length="128" mass="14167">MAPFDLDGREKEIFSRVKGPGLWVGLVTASGLPAGTAYTNVKARSLTVIRKLVKQVGQHAWGQPKMVAFESHAPFKIGFTAEAIGQNYWTKLYALQGHRNTWYTGIQFLPGSSQLWNYTSTLIPDIVA</sequence>
<dbReference type="InterPro" id="IPR036188">
    <property type="entry name" value="FAD/NAD-bd_sf"/>
</dbReference>
<comment type="caution">
    <text evidence="1">The sequence shown here is derived from an EMBL/GenBank/DDBJ whole genome shotgun (WGS) entry which is preliminary data.</text>
</comment>
<dbReference type="Gene3D" id="3.30.70.1990">
    <property type="match status" value="1"/>
</dbReference>
<dbReference type="Proteomes" id="UP001152649">
    <property type="component" value="Unassembled WGS sequence"/>
</dbReference>
<dbReference type="Gene3D" id="3.50.50.60">
    <property type="entry name" value="FAD/NAD(P)-binding domain"/>
    <property type="match status" value="1"/>
</dbReference>
<gene>
    <name evidence="1" type="ORF">PSALAMII_LOCUS1096</name>
</gene>
<protein>
    <submittedName>
        <fullName evidence="1">Uncharacterized protein</fullName>
    </submittedName>
</protein>
<name>A0A9W4IF97_9EURO</name>
<dbReference type="EMBL" id="CAJVPG010000033">
    <property type="protein sequence ID" value="CAG8267916.1"/>
    <property type="molecule type" value="Genomic_DNA"/>
</dbReference>
<accession>A0A9W4IF97</accession>
<dbReference type="AlphaFoldDB" id="A0A9W4IF97"/>
<proteinExistence type="predicted"/>
<dbReference type="OrthoDB" id="68575at2759"/>
<organism evidence="1 2">
    <name type="scientific">Penicillium salamii</name>
    <dbReference type="NCBI Taxonomy" id="1612424"/>
    <lineage>
        <taxon>Eukaryota</taxon>
        <taxon>Fungi</taxon>
        <taxon>Dikarya</taxon>
        <taxon>Ascomycota</taxon>
        <taxon>Pezizomycotina</taxon>
        <taxon>Eurotiomycetes</taxon>
        <taxon>Eurotiomycetidae</taxon>
        <taxon>Eurotiales</taxon>
        <taxon>Aspergillaceae</taxon>
        <taxon>Penicillium</taxon>
    </lineage>
</organism>